<sequence length="123" mass="13698">MMRGNKHWKQLNPQEMQKRSWSPLGSPAFPGATFFQREVAPCAQTHPQRLFTDVSGLWSKLEKSEIFFANVNIQESLWIAGEAVFNAALLCLRGKPRKGPRSSAAVISSRYEMGALSDFGVLG</sequence>
<evidence type="ECO:0000313" key="2">
    <source>
        <dbReference type="EMBL" id="KAL3502823.1"/>
    </source>
</evidence>
<evidence type="ECO:0000256" key="1">
    <source>
        <dbReference type="SAM" id="MobiDB-lite"/>
    </source>
</evidence>
<proteinExistence type="predicted"/>
<dbReference type="AlphaFoldDB" id="A0ABD2Y6Z0"/>
<evidence type="ECO:0000313" key="3">
    <source>
        <dbReference type="Proteomes" id="UP001630127"/>
    </source>
</evidence>
<gene>
    <name evidence="2" type="ORF">ACH5RR_037272</name>
</gene>
<feature type="region of interest" description="Disordered" evidence="1">
    <location>
        <begin position="1"/>
        <end position="22"/>
    </location>
</feature>
<organism evidence="2 3">
    <name type="scientific">Cinchona calisaya</name>
    <dbReference type="NCBI Taxonomy" id="153742"/>
    <lineage>
        <taxon>Eukaryota</taxon>
        <taxon>Viridiplantae</taxon>
        <taxon>Streptophyta</taxon>
        <taxon>Embryophyta</taxon>
        <taxon>Tracheophyta</taxon>
        <taxon>Spermatophyta</taxon>
        <taxon>Magnoliopsida</taxon>
        <taxon>eudicotyledons</taxon>
        <taxon>Gunneridae</taxon>
        <taxon>Pentapetalae</taxon>
        <taxon>asterids</taxon>
        <taxon>lamiids</taxon>
        <taxon>Gentianales</taxon>
        <taxon>Rubiaceae</taxon>
        <taxon>Cinchonoideae</taxon>
        <taxon>Cinchoneae</taxon>
        <taxon>Cinchona</taxon>
    </lineage>
</organism>
<dbReference type="EMBL" id="JBJUIK010000015">
    <property type="protein sequence ID" value="KAL3502823.1"/>
    <property type="molecule type" value="Genomic_DNA"/>
</dbReference>
<reference evidence="2 3" key="1">
    <citation type="submission" date="2024-11" db="EMBL/GenBank/DDBJ databases">
        <title>A near-complete genome assembly of Cinchona calisaya.</title>
        <authorList>
            <person name="Lian D.C."/>
            <person name="Zhao X.W."/>
            <person name="Wei L."/>
        </authorList>
    </citation>
    <scope>NUCLEOTIDE SEQUENCE [LARGE SCALE GENOMIC DNA]</scope>
    <source>
        <tissue evidence="2">Nenye</tissue>
    </source>
</reference>
<comment type="caution">
    <text evidence="2">The sequence shown here is derived from an EMBL/GenBank/DDBJ whole genome shotgun (WGS) entry which is preliminary data.</text>
</comment>
<protein>
    <submittedName>
        <fullName evidence="2">Uncharacterized protein</fullName>
    </submittedName>
</protein>
<keyword evidence="3" id="KW-1185">Reference proteome</keyword>
<dbReference type="Proteomes" id="UP001630127">
    <property type="component" value="Unassembled WGS sequence"/>
</dbReference>
<name>A0ABD2Y6Z0_9GENT</name>
<accession>A0ABD2Y6Z0</accession>